<dbReference type="GO" id="GO:0000156">
    <property type="term" value="F:phosphorelay response regulator activity"/>
    <property type="evidence" value="ECO:0007669"/>
    <property type="project" value="TreeGrafter"/>
</dbReference>
<evidence type="ECO:0000256" key="3">
    <source>
        <dbReference type="ARBA" id="ARBA00023015"/>
    </source>
</evidence>
<evidence type="ECO:0000256" key="2">
    <source>
        <dbReference type="ARBA" id="ARBA00023012"/>
    </source>
</evidence>
<dbReference type="GO" id="GO:0000976">
    <property type="term" value="F:transcription cis-regulatory region binding"/>
    <property type="evidence" value="ECO:0007669"/>
    <property type="project" value="TreeGrafter"/>
</dbReference>
<keyword evidence="11" id="KW-1185">Reference proteome</keyword>
<dbReference type="Gene3D" id="6.10.250.690">
    <property type="match status" value="1"/>
</dbReference>
<gene>
    <name evidence="10" type="ORF">E3O23_14265</name>
</gene>
<feature type="modified residue" description="4-aspartylphosphate" evidence="6">
    <location>
        <position position="52"/>
    </location>
</feature>
<dbReference type="InterPro" id="IPR001867">
    <property type="entry name" value="OmpR/PhoB-type_DNA-bd"/>
</dbReference>
<dbReference type="InterPro" id="IPR001789">
    <property type="entry name" value="Sig_transdc_resp-reg_receiver"/>
</dbReference>
<dbReference type="CDD" id="cd17624">
    <property type="entry name" value="REC_OmpR_PmrA-like"/>
    <property type="match status" value="1"/>
</dbReference>
<organism evidence="10 11">
    <name type="scientific">Cryobacterium tagatosivorans</name>
    <dbReference type="NCBI Taxonomy" id="1259199"/>
    <lineage>
        <taxon>Bacteria</taxon>
        <taxon>Bacillati</taxon>
        <taxon>Actinomycetota</taxon>
        <taxon>Actinomycetes</taxon>
        <taxon>Micrococcales</taxon>
        <taxon>Microbacteriaceae</taxon>
        <taxon>Cryobacterium</taxon>
    </lineage>
</organism>
<dbReference type="OrthoDB" id="9812490at2"/>
<feature type="domain" description="Response regulatory" evidence="8">
    <location>
        <begin position="3"/>
        <end position="117"/>
    </location>
</feature>
<dbReference type="SMART" id="SM00862">
    <property type="entry name" value="Trans_reg_C"/>
    <property type="match status" value="1"/>
</dbReference>
<keyword evidence="1 6" id="KW-0597">Phosphoprotein</keyword>
<dbReference type="Gene3D" id="1.10.10.10">
    <property type="entry name" value="Winged helix-like DNA-binding domain superfamily/Winged helix DNA-binding domain"/>
    <property type="match status" value="1"/>
</dbReference>
<reference evidence="10 11" key="1">
    <citation type="submission" date="2019-03" db="EMBL/GenBank/DDBJ databases">
        <title>Genomics of glacier-inhabiting Cryobacterium strains.</title>
        <authorList>
            <person name="Liu Q."/>
            <person name="Xin Y.-H."/>
        </authorList>
    </citation>
    <scope>NUCLEOTIDE SEQUENCE [LARGE SCALE GENOMIC DNA]</scope>
    <source>
        <strain evidence="10 11">Sr47</strain>
    </source>
</reference>
<dbReference type="GO" id="GO:0006355">
    <property type="term" value="P:regulation of DNA-templated transcription"/>
    <property type="evidence" value="ECO:0007669"/>
    <property type="project" value="InterPro"/>
</dbReference>
<dbReference type="EMBL" id="SOEZ01000070">
    <property type="protein sequence ID" value="TFB47769.1"/>
    <property type="molecule type" value="Genomic_DNA"/>
</dbReference>
<comment type="caution">
    <text evidence="10">The sequence shown here is derived from an EMBL/GenBank/DDBJ whole genome shotgun (WGS) entry which is preliminary data.</text>
</comment>
<keyword evidence="3" id="KW-0805">Transcription regulation</keyword>
<dbReference type="CDD" id="cd00383">
    <property type="entry name" value="trans_reg_C"/>
    <property type="match status" value="1"/>
</dbReference>
<evidence type="ECO:0000256" key="5">
    <source>
        <dbReference type="ARBA" id="ARBA00023163"/>
    </source>
</evidence>
<protein>
    <submittedName>
        <fullName evidence="10">Response regulator transcription factor</fullName>
    </submittedName>
</protein>
<evidence type="ECO:0000256" key="1">
    <source>
        <dbReference type="ARBA" id="ARBA00022553"/>
    </source>
</evidence>
<evidence type="ECO:0000259" key="9">
    <source>
        <dbReference type="PROSITE" id="PS51755"/>
    </source>
</evidence>
<dbReference type="SUPFAM" id="SSF52172">
    <property type="entry name" value="CheY-like"/>
    <property type="match status" value="1"/>
</dbReference>
<dbReference type="SUPFAM" id="SSF46894">
    <property type="entry name" value="C-terminal effector domain of the bipartite response regulators"/>
    <property type="match status" value="1"/>
</dbReference>
<evidence type="ECO:0000259" key="8">
    <source>
        <dbReference type="PROSITE" id="PS50110"/>
    </source>
</evidence>
<feature type="domain" description="OmpR/PhoB-type" evidence="9">
    <location>
        <begin position="125"/>
        <end position="223"/>
    </location>
</feature>
<dbReference type="InterPro" id="IPR036388">
    <property type="entry name" value="WH-like_DNA-bd_sf"/>
</dbReference>
<evidence type="ECO:0000256" key="4">
    <source>
        <dbReference type="ARBA" id="ARBA00023125"/>
    </source>
</evidence>
<dbReference type="PANTHER" id="PTHR48111:SF1">
    <property type="entry name" value="TWO-COMPONENT RESPONSE REGULATOR ORR33"/>
    <property type="match status" value="1"/>
</dbReference>
<dbReference type="PROSITE" id="PS50110">
    <property type="entry name" value="RESPONSE_REGULATORY"/>
    <property type="match status" value="1"/>
</dbReference>
<evidence type="ECO:0000256" key="7">
    <source>
        <dbReference type="PROSITE-ProRule" id="PRU01091"/>
    </source>
</evidence>
<keyword evidence="4 7" id="KW-0238">DNA-binding</keyword>
<evidence type="ECO:0000256" key="6">
    <source>
        <dbReference type="PROSITE-ProRule" id="PRU00169"/>
    </source>
</evidence>
<keyword evidence="5" id="KW-0804">Transcription</keyword>
<feature type="DNA-binding region" description="OmpR/PhoB-type" evidence="7">
    <location>
        <begin position="125"/>
        <end position="223"/>
    </location>
</feature>
<dbReference type="GO" id="GO:0032993">
    <property type="term" value="C:protein-DNA complex"/>
    <property type="evidence" value="ECO:0007669"/>
    <property type="project" value="TreeGrafter"/>
</dbReference>
<evidence type="ECO:0000313" key="10">
    <source>
        <dbReference type="EMBL" id="TFB47769.1"/>
    </source>
</evidence>
<dbReference type="InterPro" id="IPR016032">
    <property type="entry name" value="Sig_transdc_resp-reg_C-effctor"/>
</dbReference>
<dbReference type="GO" id="GO:0005829">
    <property type="term" value="C:cytosol"/>
    <property type="evidence" value="ECO:0007669"/>
    <property type="project" value="TreeGrafter"/>
</dbReference>
<dbReference type="AlphaFoldDB" id="A0A4R8UD86"/>
<evidence type="ECO:0000313" key="11">
    <source>
        <dbReference type="Proteomes" id="UP000297866"/>
    </source>
</evidence>
<dbReference type="Gene3D" id="3.40.50.2300">
    <property type="match status" value="1"/>
</dbReference>
<keyword evidence="2" id="KW-0902">Two-component regulatory system</keyword>
<dbReference type="RefSeq" id="WP_134492096.1">
    <property type="nucleotide sequence ID" value="NZ_SOEZ01000070.1"/>
</dbReference>
<dbReference type="Proteomes" id="UP000297866">
    <property type="component" value="Unassembled WGS sequence"/>
</dbReference>
<dbReference type="InterPro" id="IPR011006">
    <property type="entry name" value="CheY-like_superfamily"/>
</dbReference>
<dbReference type="PANTHER" id="PTHR48111">
    <property type="entry name" value="REGULATOR OF RPOS"/>
    <property type="match status" value="1"/>
</dbReference>
<name>A0A4R8UD86_9MICO</name>
<dbReference type="PROSITE" id="PS51755">
    <property type="entry name" value="OMPR_PHOB"/>
    <property type="match status" value="1"/>
</dbReference>
<dbReference type="SMART" id="SM00448">
    <property type="entry name" value="REC"/>
    <property type="match status" value="1"/>
</dbReference>
<accession>A0A4R8UD86</accession>
<dbReference type="Pfam" id="PF00486">
    <property type="entry name" value="Trans_reg_C"/>
    <property type="match status" value="1"/>
</dbReference>
<dbReference type="Pfam" id="PF00072">
    <property type="entry name" value="Response_reg"/>
    <property type="match status" value="1"/>
</dbReference>
<sequence length="225" mass="24628">MKSILIVEDDPQMGLALERGIQAEGYETVLVTNGVDALINVANEQFAVAIIDVMLPHMSGFEICRRVRETGSAMPMLLLTARDAVDDRVTGLDAGADDYLTKPFSFAELAARLRALIRRDPAEQWIKVTAGDLTLDSQSRKGQVGGRSLSLSPNEFMLLRGLLTQLGEPVTRQEILESVWGTATHIDANIVEQYVSTLRKKLSARDSNVSIVTVRGVGYLAQVDE</sequence>
<dbReference type="InterPro" id="IPR039420">
    <property type="entry name" value="WalR-like"/>
</dbReference>
<proteinExistence type="predicted"/>